<reference evidence="1" key="1">
    <citation type="submission" date="2019-12" db="EMBL/GenBank/DDBJ databases">
        <authorList>
            <person name="Scholes J."/>
        </authorList>
    </citation>
    <scope>NUCLEOTIDE SEQUENCE</scope>
</reference>
<proteinExistence type="predicted"/>
<evidence type="ECO:0000313" key="2">
    <source>
        <dbReference type="Proteomes" id="UP001153555"/>
    </source>
</evidence>
<dbReference type="OrthoDB" id="691840at2759"/>
<organism evidence="1 2">
    <name type="scientific">Striga hermonthica</name>
    <name type="common">Purple witchweed</name>
    <name type="synonym">Buchnera hermonthica</name>
    <dbReference type="NCBI Taxonomy" id="68872"/>
    <lineage>
        <taxon>Eukaryota</taxon>
        <taxon>Viridiplantae</taxon>
        <taxon>Streptophyta</taxon>
        <taxon>Embryophyta</taxon>
        <taxon>Tracheophyta</taxon>
        <taxon>Spermatophyta</taxon>
        <taxon>Magnoliopsida</taxon>
        <taxon>eudicotyledons</taxon>
        <taxon>Gunneridae</taxon>
        <taxon>Pentapetalae</taxon>
        <taxon>asterids</taxon>
        <taxon>lamiids</taxon>
        <taxon>Lamiales</taxon>
        <taxon>Orobanchaceae</taxon>
        <taxon>Buchnereae</taxon>
        <taxon>Striga</taxon>
    </lineage>
</organism>
<gene>
    <name evidence="1" type="ORF">SHERM_07162</name>
</gene>
<keyword evidence="2" id="KW-1185">Reference proteome</keyword>
<protein>
    <submittedName>
        <fullName evidence="1">Uncharacterized protein</fullName>
    </submittedName>
</protein>
<name>A0A9N7P209_STRHE</name>
<comment type="caution">
    <text evidence="1">The sequence shown here is derived from an EMBL/GenBank/DDBJ whole genome shotgun (WGS) entry which is preliminary data.</text>
</comment>
<evidence type="ECO:0000313" key="1">
    <source>
        <dbReference type="EMBL" id="CAA0841129.1"/>
    </source>
</evidence>
<sequence length="323" mass="36606">MSHSPSSNSVSGFLNFLARELDGLENLFLSQNFMSFDFLSNILSSLRSFHTKLIILAQKLKLRVGEKWLDEYMDETSRLWEACHVIKSGVSNMEAYCSSGANLATFLDDHRVLNSQLFRQVTRAINRCQRETIPLQHENRRIAETKIQSLSIKFKDNFLSELRYNRYNGFQGALYALKNANTLLLAILLSGLVYFWPETSFCRENNQDEIVSPFIGSNFVASSASLHDRIVTVVACLGLEPGVVLFELRAAKFALDELKMAIEGTDIGYENEIGIDIDERVENLRICFGSLQCGAEGITGQLDDFFDEIVEGRKMLFDMCSNR</sequence>
<accession>A0A9N7P209</accession>
<dbReference type="AlphaFoldDB" id="A0A9N7P209"/>
<dbReference type="PANTHER" id="PTHR31509">
    <property type="entry name" value="BPS1-LIKE PROTEIN"/>
    <property type="match status" value="1"/>
</dbReference>
<dbReference type="EMBL" id="CACSLK010034050">
    <property type="protein sequence ID" value="CAA0841129.1"/>
    <property type="molecule type" value="Genomic_DNA"/>
</dbReference>
<dbReference type="Proteomes" id="UP001153555">
    <property type="component" value="Unassembled WGS sequence"/>
</dbReference>